<dbReference type="AlphaFoldDB" id="A0A9D1IAW1"/>
<dbReference type="PRINTS" id="PR00508">
    <property type="entry name" value="S21N4MTFRASE"/>
</dbReference>
<dbReference type="InterPro" id="IPR001091">
    <property type="entry name" value="RM_Methyltransferase"/>
</dbReference>
<dbReference type="Gene3D" id="3.40.50.150">
    <property type="entry name" value="Vaccinia Virus protein VP39"/>
    <property type="match status" value="1"/>
</dbReference>
<dbReference type="EMBL" id="DVMM01000199">
    <property type="protein sequence ID" value="HIU30408.1"/>
    <property type="molecule type" value="Genomic_DNA"/>
</dbReference>
<evidence type="ECO:0000256" key="3">
    <source>
        <dbReference type="ARBA" id="ARBA00022747"/>
    </source>
</evidence>
<evidence type="ECO:0000313" key="5">
    <source>
        <dbReference type="EMBL" id="HIU30408.1"/>
    </source>
</evidence>
<proteinExistence type="predicted"/>
<reference evidence="5" key="2">
    <citation type="journal article" date="2021" name="PeerJ">
        <title>Extensive microbial diversity within the chicken gut microbiome revealed by metagenomics and culture.</title>
        <authorList>
            <person name="Gilroy R."/>
            <person name="Ravi A."/>
            <person name="Getino M."/>
            <person name="Pursley I."/>
            <person name="Horton D.L."/>
            <person name="Alikhan N.F."/>
            <person name="Baker D."/>
            <person name="Gharbi K."/>
            <person name="Hall N."/>
            <person name="Watson M."/>
            <person name="Adriaenssens E.M."/>
            <person name="Foster-Nyarko E."/>
            <person name="Jarju S."/>
            <person name="Secka A."/>
            <person name="Antonio M."/>
            <person name="Oren A."/>
            <person name="Chaudhuri R.R."/>
            <person name="La Ragione R."/>
            <person name="Hildebrand F."/>
            <person name="Pallen M.J."/>
        </authorList>
    </citation>
    <scope>NUCLEOTIDE SEQUENCE</scope>
    <source>
        <strain evidence="5">CHK195-4489</strain>
    </source>
</reference>
<dbReference type="SUPFAM" id="SSF53335">
    <property type="entry name" value="S-adenosyl-L-methionine-dependent methyltransferases"/>
    <property type="match status" value="1"/>
</dbReference>
<protein>
    <submittedName>
        <fullName evidence="5">Site-specific DNA-methyltransferase</fullName>
    </submittedName>
</protein>
<feature type="domain" description="DNA methylase N-4/N-6" evidence="4">
    <location>
        <begin position="3"/>
        <end position="61"/>
    </location>
</feature>
<keyword evidence="3" id="KW-0680">Restriction system</keyword>
<evidence type="ECO:0000313" key="6">
    <source>
        <dbReference type="Proteomes" id="UP000824089"/>
    </source>
</evidence>
<name>A0A9D1IAW1_9CLOT</name>
<dbReference type="Proteomes" id="UP000824089">
    <property type="component" value="Unassembled WGS sequence"/>
</dbReference>
<organism evidence="5 6">
    <name type="scientific">Candidatus Egerieisoma faecipullorum</name>
    <dbReference type="NCBI Taxonomy" id="2840963"/>
    <lineage>
        <taxon>Bacteria</taxon>
        <taxon>Bacillati</taxon>
        <taxon>Bacillota</taxon>
        <taxon>Clostridia</taxon>
        <taxon>Eubacteriales</taxon>
        <taxon>Clostridiaceae</taxon>
        <taxon>Clostridiaceae incertae sedis</taxon>
        <taxon>Candidatus Egerieisoma</taxon>
    </lineage>
</organism>
<evidence type="ECO:0000256" key="2">
    <source>
        <dbReference type="ARBA" id="ARBA00022679"/>
    </source>
</evidence>
<dbReference type="PANTHER" id="PTHR13370:SF3">
    <property type="entry name" value="TRNA (GUANINE(10)-N2)-METHYLTRANSFERASE HOMOLOG"/>
    <property type="match status" value="1"/>
</dbReference>
<reference evidence="5" key="1">
    <citation type="submission" date="2020-10" db="EMBL/GenBank/DDBJ databases">
        <authorList>
            <person name="Gilroy R."/>
        </authorList>
    </citation>
    <scope>NUCLEOTIDE SEQUENCE</scope>
    <source>
        <strain evidence="5">CHK195-4489</strain>
    </source>
</reference>
<keyword evidence="2" id="KW-0808">Transferase</keyword>
<dbReference type="GO" id="GO:0005737">
    <property type="term" value="C:cytoplasm"/>
    <property type="evidence" value="ECO:0007669"/>
    <property type="project" value="TreeGrafter"/>
</dbReference>
<dbReference type="InterPro" id="IPR002941">
    <property type="entry name" value="DNA_methylase_N4/N6"/>
</dbReference>
<evidence type="ECO:0000259" key="4">
    <source>
        <dbReference type="Pfam" id="PF01555"/>
    </source>
</evidence>
<comment type="caution">
    <text evidence="5">The sequence shown here is derived from an EMBL/GenBank/DDBJ whole genome shotgun (WGS) entry which is preliminary data.</text>
</comment>
<dbReference type="PANTHER" id="PTHR13370">
    <property type="entry name" value="RNA METHYLASE-RELATED"/>
    <property type="match status" value="1"/>
</dbReference>
<sequence>NLSHPTVYPLPMILRILKMSSNPGDTILDPFVGSGTSLIAAKLLGRNGIGFELDGKYEKEFQMRLEHEGLPEEEKCFTKNC</sequence>
<dbReference type="InterPro" id="IPR029063">
    <property type="entry name" value="SAM-dependent_MTases_sf"/>
</dbReference>
<dbReference type="GO" id="GO:0009307">
    <property type="term" value="P:DNA restriction-modification system"/>
    <property type="evidence" value="ECO:0007669"/>
    <property type="project" value="UniProtKB-KW"/>
</dbReference>
<dbReference type="GO" id="GO:0003677">
    <property type="term" value="F:DNA binding"/>
    <property type="evidence" value="ECO:0007669"/>
    <property type="project" value="InterPro"/>
</dbReference>
<dbReference type="GO" id="GO:0008170">
    <property type="term" value="F:N-methyltransferase activity"/>
    <property type="evidence" value="ECO:0007669"/>
    <property type="project" value="InterPro"/>
</dbReference>
<keyword evidence="1" id="KW-0489">Methyltransferase</keyword>
<evidence type="ECO:0000256" key="1">
    <source>
        <dbReference type="ARBA" id="ARBA00022603"/>
    </source>
</evidence>
<dbReference type="GO" id="GO:0032259">
    <property type="term" value="P:methylation"/>
    <property type="evidence" value="ECO:0007669"/>
    <property type="project" value="UniProtKB-KW"/>
</dbReference>
<dbReference type="Pfam" id="PF01555">
    <property type="entry name" value="N6_N4_Mtase"/>
    <property type="match status" value="1"/>
</dbReference>
<accession>A0A9D1IAW1</accession>
<feature type="non-terminal residue" evidence="5">
    <location>
        <position position="1"/>
    </location>
</feature>
<gene>
    <name evidence="5" type="ORF">IAD50_08970</name>
</gene>